<keyword evidence="3" id="KW-1185">Reference proteome</keyword>
<sequence length="120" mass="14119">MFENHFFSFSACVLGHGGIRFYLIICLMMMLLFSCHLGIIQYFSYICPFLHLQLITVLGSDRMRVYIYIEKTPSAYIQFDTYIYIQTYIIWGGGTTVALISVFILWIWYFCLPANCHKHT</sequence>
<keyword evidence="1" id="KW-0472">Membrane</keyword>
<keyword evidence="1" id="KW-1133">Transmembrane helix</keyword>
<dbReference type="Proteomes" id="UP000241462">
    <property type="component" value="Unassembled WGS sequence"/>
</dbReference>
<feature type="transmembrane region" description="Helical" evidence="1">
    <location>
        <begin position="21"/>
        <end position="43"/>
    </location>
</feature>
<feature type="transmembrane region" description="Helical" evidence="1">
    <location>
        <begin position="88"/>
        <end position="109"/>
    </location>
</feature>
<keyword evidence="1" id="KW-0812">Transmembrane</keyword>
<gene>
    <name evidence="2" type="ORF">BD289DRAFT_10860</name>
</gene>
<accession>A0A2T3A4G2</accession>
<proteinExistence type="predicted"/>
<evidence type="ECO:0000313" key="3">
    <source>
        <dbReference type="Proteomes" id="UP000241462"/>
    </source>
</evidence>
<name>A0A2T3A4G2_9PEZI</name>
<dbReference type="InParanoid" id="A0A2T3A4G2"/>
<dbReference type="EMBL" id="KZ678473">
    <property type="protein sequence ID" value="PSR82664.1"/>
    <property type="molecule type" value="Genomic_DNA"/>
</dbReference>
<reference evidence="2 3" key="1">
    <citation type="journal article" date="2018" name="Mycol. Prog.">
        <title>Coniella lustricola, a new species from submerged detritus.</title>
        <authorList>
            <person name="Raudabaugh D.B."/>
            <person name="Iturriaga T."/>
            <person name="Carver A."/>
            <person name="Mondo S."/>
            <person name="Pangilinan J."/>
            <person name="Lipzen A."/>
            <person name="He G."/>
            <person name="Amirebrahimi M."/>
            <person name="Grigoriev I.V."/>
            <person name="Miller A.N."/>
        </authorList>
    </citation>
    <scope>NUCLEOTIDE SEQUENCE [LARGE SCALE GENOMIC DNA]</scope>
    <source>
        <strain evidence="2 3">B22-T-1</strain>
    </source>
</reference>
<evidence type="ECO:0000313" key="2">
    <source>
        <dbReference type="EMBL" id="PSR82664.1"/>
    </source>
</evidence>
<dbReference type="AlphaFoldDB" id="A0A2T3A4G2"/>
<evidence type="ECO:0000256" key="1">
    <source>
        <dbReference type="SAM" id="Phobius"/>
    </source>
</evidence>
<organism evidence="2 3">
    <name type="scientific">Coniella lustricola</name>
    <dbReference type="NCBI Taxonomy" id="2025994"/>
    <lineage>
        <taxon>Eukaryota</taxon>
        <taxon>Fungi</taxon>
        <taxon>Dikarya</taxon>
        <taxon>Ascomycota</taxon>
        <taxon>Pezizomycotina</taxon>
        <taxon>Sordariomycetes</taxon>
        <taxon>Sordariomycetidae</taxon>
        <taxon>Diaporthales</taxon>
        <taxon>Schizoparmaceae</taxon>
        <taxon>Coniella</taxon>
    </lineage>
</organism>
<protein>
    <submittedName>
        <fullName evidence="2">Uncharacterized protein</fullName>
    </submittedName>
</protein>